<protein>
    <recommendedName>
        <fullName evidence="2">DUF1707 domain-containing protein</fullName>
    </recommendedName>
</protein>
<keyword evidence="4" id="KW-1185">Reference proteome</keyword>
<feature type="domain" description="DUF1707" evidence="2">
    <location>
        <begin position="7"/>
        <end position="59"/>
    </location>
</feature>
<accession>A0A927MUR0</accession>
<evidence type="ECO:0000313" key="4">
    <source>
        <dbReference type="Proteomes" id="UP000638648"/>
    </source>
</evidence>
<keyword evidence="1" id="KW-0812">Transmembrane</keyword>
<dbReference type="EMBL" id="JADBEM010000001">
    <property type="protein sequence ID" value="MBE1606731.1"/>
    <property type="molecule type" value="Genomic_DNA"/>
</dbReference>
<feature type="transmembrane region" description="Helical" evidence="1">
    <location>
        <begin position="116"/>
        <end position="134"/>
    </location>
</feature>
<dbReference type="PANTHER" id="PTHR40763">
    <property type="entry name" value="MEMBRANE PROTEIN-RELATED"/>
    <property type="match status" value="1"/>
</dbReference>
<proteinExistence type="predicted"/>
<dbReference type="Pfam" id="PF08044">
    <property type="entry name" value="DUF1707"/>
    <property type="match status" value="1"/>
</dbReference>
<dbReference type="AlphaFoldDB" id="A0A927MUR0"/>
<keyword evidence="1" id="KW-0472">Membrane</keyword>
<gene>
    <name evidence="3" type="ORF">HEB94_003579</name>
</gene>
<dbReference type="Proteomes" id="UP000638648">
    <property type="component" value="Unassembled WGS sequence"/>
</dbReference>
<organism evidence="3 4">
    <name type="scientific">Actinopolymorpha pittospori</name>
    <dbReference type="NCBI Taxonomy" id="648752"/>
    <lineage>
        <taxon>Bacteria</taxon>
        <taxon>Bacillati</taxon>
        <taxon>Actinomycetota</taxon>
        <taxon>Actinomycetes</taxon>
        <taxon>Propionibacteriales</taxon>
        <taxon>Actinopolymorphaceae</taxon>
        <taxon>Actinopolymorpha</taxon>
    </lineage>
</organism>
<dbReference type="PANTHER" id="PTHR40763:SF4">
    <property type="entry name" value="DUF1707 DOMAIN-CONTAINING PROTEIN"/>
    <property type="match status" value="1"/>
</dbReference>
<keyword evidence="1" id="KW-1133">Transmembrane helix</keyword>
<feature type="transmembrane region" description="Helical" evidence="1">
    <location>
        <begin position="89"/>
        <end position="110"/>
    </location>
</feature>
<evidence type="ECO:0000256" key="1">
    <source>
        <dbReference type="SAM" id="Phobius"/>
    </source>
</evidence>
<evidence type="ECO:0000313" key="3">
    <source>
        <dbReference type="EMBL" id="MBE1606731.1"/>
    </source>
</evidence>
<comment type="caution">
    <text evidence="3">The sequence shown here is derived from an EMBL/GenBank/DDBJ whole genome shotgun (WGS) entry which is preliminary data.</text>
</comment>
<reference evidence="3" key="1">
    <citation type="submission" date="2020-10" db="EMBL/GenBank/DDBJ databases">
        <title>Sequencing the genomes of 1000 actinobacteria strains.</title>
        <authorList>
            <person name="Klenk H.-P."/>
        </authorList>
    </citation>
    <scope>NUCLEOTIDE SEQUENCE</scope>
    <source>
        <strain evidence="3">DSM 45354</strain>
    </source>
</reference>
<name>A0A927MUR0_9ACTN</name>
<dbReference type="InterPro" id="IPR012551">
    <property type="entry name" value="DUF1707_SHOCT-like"/>
</dbReference>
<dbReference type="RefSeq" id="WP_192750810.1">
    <property type="nucleotide sequence ID" value="NZ_BAABJL010000109.1"/>
</dbReference>
<sequence length="148" mass="16306">MNAEPPIRASDTERDEIAKRIQAATAEGRLTLEEADERLTGVFASKYQHELATFVADLPSEELARPAARGAAPRDRAGADAGVEHRANIAVAIHAAIVVVISVFLISTWARGDSSFFWPAFPMFWLFMSLLGNMRGRRSRRTGGPNRR</sequence>
<evidence type="ECO:0000259" key="2">
    <source>
        <dbReference type="Pfam" id="PF08044"/>
    </source>
</evidence>